<comment type="subcellular location">
    <subcellularLocation>
        <location evidence="7">Membrane</location>
        <topology evidence="7">Single-pass type II membrane protein</topology>
    </subcellularLocation>
</comment>
<dbReference type="SUPFAM" id="SSF51306">
    <property type="entry name" value="LexA/Signal peptidase"/>
    <property type="match status" value="1"/>
</dbReference>
<evidence type="ECO:0000256" key="6">
    <source>
        <dbReference type="PIRSR" id="PIRSR600223-1"/>
    </source>
</evidence>
<evidence type="ECO:0000313" key="10">
    <source>
        <dbReference type="Proteomes" id="UP000197007"/>
    </source>
</evidence>
<feature type="transmembrane region" description="Helical" evidence="7">
    <location>
        <begin position="84"/>
        <end position="102"/>
    </location>
</feature>
<dbReference type="InterPro" id="IPR036286">
    <property type="entry name" value="LexA/Signal_pep-like_sf"/>
</dbReference>
<dbReference type="Proteomes" id="UP000197007">
    <property type="component" value="Chromosome"/>
</dbReference>
<dbReference type="AlphaFoldDB" id="A0A1Z4BQF0"/>
<dbReference type="RefSeq" id="WP_088594428.1">
    <property type="nucleotide sequence ID" value="NZ_CP022022.1"/>
</dbReference>
<keyword evidence="5 7" id="KW-0378">Hydrolase</keyword>
<comment type="catalytic activity">
    <reaction evidence="1 7">
        <text>Cleavage of hydrophobic, N-terminal signal or leader sequences from secreted and periplasmic proteins.</text>
        <dbReference type="EC" id="3.4.21.89"/>
    </reaction>
</comment>
<dbReference type="Pfam" id="PF10502">
    <property type="entry name" value="Peptidase_S26"/>
    <property type="match status" value="2"/>
</dbReference>
<dbReference type="PANTHER" id="PTHR43390:SF1">
    <property type="entry name" value="CHLOROPLAST PROCESSING PEPTIDASE"/>
    <property type="match status" value="1"/>
</dbReference>
<dbReference type="GO" id="GO:0004252">
    <property type="term" value="F:serine-type endopeptidase activity"/>
    <property type="evidence" value="ECO:0007669"/>
    <property type="project" value="InterPro"/>
</dbReference>
<dbReference type="Gene3D" id="2.10.109.10">
    <property type="entry name" value="Umud Fragment, subunit A"/>
    <property type="match status" value="2"/>
</dbReference>
<organism evidence="9 10">
    <name type="scientific">Capnocytophaga endodontalis</name>
    <dbReference type="NCBI Taxonomy" id="2708117"/>
    <lineage>
        <taxon>Bacteria</taxon>
        <taxon>Pseudomonadati</taxon>
        <taxon>Bacteroidota</taxon>
        <taxon>Flavobacteriia</taxon>
        <taxon>Flavobacteriales</taxon>
        <taxon>Flavobacteriaceae</taxon>
        <taxon>Capnocytophaga</taxon>
    </lineage>
</organism>
<dbReference type="InterPro" id="IPR043739">
    <property type="entry name" value="DUF5684"/>
</dbReference>
<feature type="active site" evidence="6">
    <location>
        <position position="249"/>
    </location>
</feature>
<feature type="transmembrane region" description="Helical" evidence="7">
    <location>
        <begin position="6"/>
        <end position="22"/>
    </location>
</feature>
<feature type="active site" evidence="6">
    <location>
        <position position="150"/>
    </location>
</feature>
<keyword evidence="7" id="KW-0645">Protease</keyword>
<dbReference type="InterPro" id="IPR019758">
    <property type="entry name" value="Pept_S26A_signal_pept_1_CS"/>
</dbReference>
<evidence type="ECO:0000256" key="4">
    <source>
        <dbReference type="ARBA" id="ARBA00019232"/>
    </source>
</evidence>
<protein>
    <recommendedName>
        <fullName evidence="4 7">Signal peptidase I</fullName>
        <ecNumber evidence="3 7">3.4.21.89</ecNumber>
    </recommendedName>
</protein>
<evidence type="ECO:0000256" key="7">
    <source>
        <dbReference type="RuleBase" id="RU362042"/>
    </source>
</evidence>
<comment type="caution">
    <text evidence="7">Lacks conserved residue(s) required for the propagation of feature annotation.</text>
</comment>
<proteinExistence type="inferred from homology"/>
<evidence type="ECO:0000256" key="2">
    <source>
        <dbReference type="ARBA" id="ARBA00009370"/>
    </source>
</evidence>
<dbReference type="GO" id="GO:0006465">
    <property type="term" value="P:signal peptide processing"/>
    <property type="evidence" value="ECO:0007669"/>
    <property type="project" value="InterPro"/>
</dbReference>
<sequence length="517" mass="59743">MIYLYILIIAQLINGLFFWKGYEKAGYRAWQAFVPFYNTVIFLRIISRPWWWVFLLYLPVIGNIMVVVMTYEWLHVFNYRKKRYTLLSVVTLGLFAAYVTYLPSTQYVGKDVEVIKKNVSSWVSAVLFAVVAASGIHTYFIQPYMIPTSSLEKTLLVGDFLFVSKFHYGVRVPMTPLSLPMVHDSIPIIGTKSYIKTPQLPYLRLPALQKVQRNDITVFNWPTDTVRYFRDNSGIHVDKPIDKKSNYVKRTVAIPGDVLEIKDGDVWINGKKEIYPIRAKLQTSYIVVTQPNLFNSIEEVWSAMYQQFGVTDRAYPINNDTYIFSSLTDDVAKALAANPNIVSVTRNVNKAGVYNKAIFPHSPAFPWNEDNYGPITIPAKGKSVTLTIENLPLYKRIISVYEHNQLEVKGNEIYINGQKANSYTFKQDYYWMMGDNRHNSEDSRFWGFVPEDHVLGKPVLVWMSLDQNASGFKKIRWNRLFTTVNGDGEPVSYRYIVFALLGLWLAYSLLKKKKEKE</sequence>
<feature type="transmembrane region" description="Helical" evidence="7">
    <location>
        <begin position="492"/>
        <end position="510"/>
    </location>
</feature>
<dbReference type="PANTHER" id="PTHR43390">
    <property type="entry name" value="SIGNAL PEPTIDASE I"/>
    <property type="match status" value="1"/>
</dbReference>
<dbReference type="GO" id="GO:0016020">
    <property type="term" value="C:membrane"/>
    <property type="evidence" value="ECO:0007669"/>
    <property type="project" value="UniProtKB-SubCell"/>
</dbReference>
<keyword evidence="7" id="KW-0472">Membrane</keyword>
<dbReference type="PROSITE" id="PS00760">
    <property type="entry name" value="SPASE_I_2"/>
    <property type="match status" value="1"/>
</dbReference>
<reference evidence="10" key="1">
    <citation type="submission" date="2017-06" db="EMBL/GenBank/DDBJ databases">
        <title>Complete genome sequence of Capnocytophaga sp. KCOM 1579 (=ChDC OS43) isolated from a human refractory periapical abscess lesion.</title>
        <authorList>
            <person name="Kook J.-K."/>
            <person name="Park S.-N."/>
            <person name="Lim Y.K."/>
            <person name="Roh H."/>
        </authorList>
    </citation>
    <scope>NUCLEOTIDE SEQUENCE [LARGE SCALE GENOMIC DNA]</scope>
    <source>
        <strain evidence="10">ChDC OS43</strain>
    </source>
</reference>
<accession>A0A1Z4BQF0</accession>
<evidence type="ECO:0000256" key="3">
    <source>
        <dbReference type="ARBA" id="ARBA00013208"/>
    </source>
</evidence>
<name>A0A1Z4BQF0_9FLAO</name>
<comment type="similarity">
    <text evidence="2 7">Belongs to the peptidase S26 family.</text>
</comment>
<dbReference type="InterPro" id="IPR019757">
    <property type="entry name" value="Pept_S26A_signal_pept_1_Lys-AS"/>
</dbReference>
<dbReference type="EMBL" id="CP022022">
    <property type="protein sequence ID" value="ASF43443.1"/>
    <property type="molecule type" value="Genomic_DNA"/>
</dbReference>
<gene>
    <name evidence="9" type="primary">lepB</name>
    <name evidence="9" type="ORF">CBG49_10390</name>
</gene>
<dbReference type="InterPro" id="IPR019533">
    <property type="entry name" value="Peptidase_S26"/>
</dbReference>
<evidence type="ECO:0000313" key="9">
    <source>
        <dbReference type="EMBL" id="ASF43443.1"/>
    </source>
</evidence>
<dbReference type="PROSITE" id="PS00761">
    <property type="entry name" value="SPASE_I_3"/>
    <property type="match status" value="1"/>
</dbReference>
<dbReference type="CDD" id="cd06530">
    <property type="entry name" value="S26_SPase_I"/>
    <property type="match status" value="2"/>
</dbReference>
<dbReference type="GO" id="GO:0009003">
    <property type="term" value="F:signal peptidase activity"/>
    <property type="evidence" value="ECO:0007669"/>
    <property type="project" value="UniProtKB-EC"/>
</dbReference>
<dbReference type="KEGG" id="capn:CBG49_10390"/>
<feature type="domain" description="Peptidase S26" evidence="8">
    <location>
        <begin position="426"/>
        <end position="462"/>
    </location>
</feature>
<evidence type="ECO:0000259" key="8">
    <source>
        <dbReference type="Pfam" id="PF10502"/>
    </source>
</evidence>
<dbReference type="Pfam" id="PF18936">
    <property type="entry name" value="DUF5684"/>
    <property type="match status" value="1"/>
</dbReference>
<feature type="domain" description="Peptidase S26" evidence="8">
    <location>
        <begin position="121"/>
        <end position="276"/>
    </location>
</feature>
<evidence type="ECO:0000256" key="5">
    <source>
        <dbReference type="ARBA" id="ARBA00022801"/>
    </source>
</evidence>
<keyword evidence="7" id="KW-1133">Transmembrane helix</keyword>
<dbReference type="EC" id="3.4.21.89" evidence="3 7"/>
<keyword evidence="10" id="KW-1185">Reference proteome</keyword>
<dbReference type="NCBIfam" id="TIGR02227">
    <property type="entry name" value="sigpep_I_bact"/>
    <property type="match status" value="1"/>
</dbReference>
<dbReference type="InterPro" id="IPR000223">
    <property type="entry name" value="Pept_S26A_signal_pept_1"/>
</dbReference>
<dbReference type="PRINTS" id="PR00727">
    <property type="entry name" value="LEADERPTASE"/>
</dbReference>
<feature type="transmembrane region" description="Helical" evidence="7">
    <location>
        <begin position="122"/>
        <end position="141"/>
    </location>
</feature>
<feature type="transmembrane region" description="Helical" evidence="7">
    <location>
        <begin position="29"/>
        <end position="46"/>
    </location>
</feature>
<evidence type="ECO:0000256" key="1">
    <source>
        <dbReference type="ARBA" id="ARBA00000677"/>
    </source>
</evidence>
<feature type="transmembrane region" description="Helical" evidence="7">
    <location>
        <begin position="52"/>
        <end position="72"/>
    </location>
</feature>
<keyword evidence="7" id="KW-0812">Transmembrane</keyword>